<proteinExistence type="predicted"/>
<dbReference type="Proteomes" id="UP000837857">
    <property type="component" value="Chromosome 24"/>
</dbReference>
<feature type="non-terminal residue" evidence="2">
    <location>
        <position position="127"/>
    </location>
</feature>
<keyword evidence="3" id="KW-1185">Reference proteome</keyword>
<name>A0ABN8IL99_9NEOP</name>
<feature type="region of interest" description="Disordered" evidence="1">
    <location>
        <begin position="1"/>
        <end position="27"/>
    </location>
</feature>
<dbReference type="EMBL" id="OW152836">
    <property type="protein sequence ID" value="CAH2057320.1"/>
    <property type="molecule type" value="Genomic_DNA"/>
</dbReference>
<feature type="region of interest" description="Disordered" evidence="1">
    <location>
        <begin position="73"/>
        <end position="109"/>
    </location>
</feature>
<evidence type="ECO:0000256" key="1">
    <source>
        <dbReference type="SAM" id="MobiDB-lite"/>
    </source>
</evidence>
<protein>
    <submittedName>
        <fullName evidence="2">Uncharacterized protein</fullName>
    </submittedName>
</protein>
<sequence length="127" mass="14322">MRSGSPVCRATEAGERASKSSQYAARAPRERLCYVSALRVAYAASTITHENLPMSFFVRLRFVESRTVVFKDPTTSADVSPSRREKFPVQASPSVRRRELGSQKFAKVERERHSRSFGYFTSLGEDP</sequence>
<gene>
    <name evidence="2" type="ORF">IPOD504_LOCUS10154</name>
</gene>
<feature type="compositionally biased region" description="Basic and acidic residues" evidence="1">
    <location>
        <begin position="96"/>
        <end position="109"/>
    </location>
</feature>
<accession>A0ABN8IL99</accession>
<evidence type="ECO:0000313" key="3">
    <source>
        <dbReference type="Proteomes" id="UP000837857"/>
    </source>
</evidence>
<reference evidence="2" key="1">
    <citation type="submission" date="2022-03" db="EMBL/GenBank/DDBJ databases">
        <authorList>
            <person name="Martin H S."/>
        </authorList>
    </citation>
    <scope>NUCLEOTIDE SEQUENCE</scope>
</reference>
<evidence type="ECO:0000313" key="2">
    <source>
        <dbReference type="EMBL" id="CAH2057320.1"/>
    </source>
</evidence>
<organism evidence="2 3">
    <name type="scientific">Iphiclides podalirius</name>
    <name type="common">scarce swallowtail</name>
    <dbReference type="NCBI Taxonomy" id="110791"/>
    <lineage>
        <taxon>Eukaryota</taxon>
        <taxon>Metazoa</taxon>
        <taxon>Ecdysozoa</taxon>
        <taxon>Arthropoda</taxon>
        <taxon>Hexapoda</taxon>
        <taxon>Insecta</taxon>
        <taxon>Pterygota</taxon>
        <taxon>Neoptera</taxon>
        <taxon>Endopterygota</taxon>
        <taxon>Lepidoptera</taxon>
        <taxon>Glossata</taxon>
        <taxon>Ditrysia</taxon>
        <taxon>Papilionoidea</taxon>
        <taxon>Papilionidae</taxon>
        <taxon>Papilioninae</taxon>
        <taxon>Iphiclides</taxon>
    </lineage>
</organism>